<keyword evidence="7" id="KW-0255">Endonuclease</keyword>
<feature type="domain" description="HNH nuclease" evidence="6">
    <location>
        <begin position="52"/>
        <end position="103"/>
    </location>
</feature>
<dbReference type="GO" id="GO:0016787">
    <property type="term" value="F:hydrolase activity"/>
    <property type="evidence" value="ECO:0007669"/>
    <property type="project" value="UniProtKB-KW"/>
</dbReference>
<evidence type="ECO:0000256" key="2">
    <source>
        <dbReference type="ARBA" id="ARBA00022801"/>
    </source>
</evidence>
<evidence type="ECO:0000313" key="7">
    <source>
        <dbReference type="EMBL" id="MDN4834002.1"/>
    </source>
</evidence>
<reference evidence="7" key="1">
    <citation type="submission" date="2023-07" db="EMBL/GenBank/DDBJ databases">
        <title>Complete genome sequence of Ligilactobacillus salivarius SRCM217594 isolated from Gallus gallus domesticus feces.</title>
        <authorList>
            <person name="Yang H.-G."/>
            <person name="Ryu M.-S."/>
            <person name="Ha G.-S."/>
            <person name="Yang H.-J."/>
            <person name="Jeong D.-Y."/>
        </authorList>
    </citation>
    <scope>NUCLEOTIDE SEQUENCE</scope>
    <source>
        <strain evidence="7">SRCM217594</strain>
    </source>
</reference>
<dbReference type="SMART" id="SM00507">
    <property type="entry name" value="HNHc"/>
    <property type="match status" value="1"/>
</dbReference>
<evidence type="ECO:0000256" key="5">
    <source>
        <dbReference type="SAM" id="MobiDB-lite"/>
    </source>
</evidence>
<comment type="caution">
    <text evidence="7">The sequence shown here is derived from an EMBL/GenBank/DDBJ whole genome shotgun (WGS) entry which is preliminary data.</text>
</comment>
<keyword evidence="2" id="KW-0378">Hydrolase</keyword>
<evidence type="ECO:0000259" key="6">
    <source>
        <dbReference type="SMART" id="SM00507"/>
    </source>
</evidence>
<dbReference type="GO" id="GO:0008270">
    <property type="term" value="F:zinc ion binding"/>
    <property type="evidence" value="ECO:0007669"/>
    <property type="project" value="InterPro"/>
</dbReference>
<comment type="similarity">
    <text evidence="3">Belongs to the HNH nuclease family.</text>
</comment>
<dbReference type="Gene3D" id="1.10.30.50">
    <property type="match status" value="1"/>
</dbReference>
<gene>
    <name evidence="7" type="ORF">QYC35_07295</name>
</gene>
<proteinExistence type="inferred from homology"/>
<evidence type="ECO:0000256" key="3">
    <source>
        <dbReference type="ARBA" id="ARBA00038412"/>
    </source>
</evidence>
<dbReference type="PANTHER" id="PTHR41286:SF1">
    <property type="entry name" value="HNH NUCLEASE YAJD-RELATED"/>
    <property type="match status" value="1"/>
</dbReference>
<evidence type="ECO:0000256" key="4">
    <source>
        <dbReference type="ARBA" id="ARBA00040194"/>
    </source>
</evidence>
<protein>
    <recommendedName>
        <fullName evidence="4">Putative HNH nuclease YajD</fullName>
    </recommendedName>
</protein>
<dbReference type="InterPro" id="IPR003615">
    <property type="entry name" value="HNH_nuc"/>
</dbReference>
<dbReference type="PANTHER" id="PTHR41286">
    <property type="entry name" value="HNH NUCLEASE YAJD-RELATED"/>
    <property type="match status" value="1"/>
</dbReference>
<dbReference type="GO" id="GO:0003676">
    <property type="term" value="F:nucleic acid binding"/>
    <property type="evidence" value="ECO:0007669"/>
    <property type="project" value="InterPro"/>
</dbReference>
<feature type="region of interest" description="Disordered" evidence="5">
    <location>
        <begin position="1"/>
        <end position="21"/>
    </location>
</feature>
<dbReference type="GO" id="GO:0005829">
    <property type="term" value="C:cytosol"/>
    <property type="evidence" value="ECO:0007669"/>
    <property type="project" value="TreeGrafter"/>
</dbReference>
<dbReference type="CDD" id="cd00085">
    <property type="entry name" value="HNHc"/>
    <property type="match status" value="1"/>
</dbReference>
<organism evidence="7 8">
    <name type="scientific">Ligilactobacillus salivarius</name>
    <dbReference type="NCBI Taxonomy" id="1624"/>
    <lineage>
        <taxon>Bacteria</taxon>
        <taxon>Bacillati</taxon>
        <taxon>Bacillota</taxon>
        <taxon>Bacilli</taxon>
        <taxon>Lactobacillales</taxon>
        <taxon>Lactobacillaceae</taxon>
        <taxon>Ligilactobacillus</taxon>
    </lineage>
</organism>
<dbReference type="RefSeq" id="WP_301207374.1">
    <property type="nucleotide sequence ID" value="NZ_JAUIQT010000001.1"/>
</dbReference>
<evidence type="ECO:0000256" key="1">
    <source>
        <dbReference type="ARBA" id="ARBA00022722"/>
    </source>
</evidence>
<accession>A0AAW7N7E4</accession>
<keyword evidence="1" id="KW-0540">Nuclease</keyword>
<dbReference type="Pfam" id="PF01844">
    <property type="entry name" value="HNH"/>
    <property type="match status" value="1"/>
</dbReference>
<sequence length="261" mass="31219">MVVTKLTMQGGKPSKQPYNKRMRTDNDRIYNQRRAITKKAYLDFYHSKEWKQTRAEVLERDLYICQMCGAAGNIVDHIIPSLTDWNNRTDADNLETLCRRCHDLKTWKEKQHQKRKVKRYMIINIVVGLPSEDKLNYINKHKTNNDLILDFDSLMYALTGLELYKHNKDTTYYIDLFMSQVVRLLKDDTNYNNVWITRTYPDNNIINLLSNYHDINKIFIDTLEEKSKIFCKKNNFDFYKIKNKLNSYDLTGWKHLKAPQQ</sequence>
<dbReference type="AlphaFoldDB" id="A0AAW7N7E4"/>
<evidence type="ECO:0000313" key="8">
    <source>
        <dbReference type="Proteomes" id="UP001174888"/>
    </source>
</evidence>
<dbReference type="Proteomes" id="UP001174888">
    <property type="component" value="Unassembled WGS sequence"/>
</dbReference>
<dbReference type="GO" id="GO:0004519">
    <property type="term" value="F:endonuclease activity"/>
    <property type="evidence" value="ECO:0007669"/>
    <property type="project" value="UniProtKB-KW"/>
</dbReference>
<dbReference type="InterPro" id="IPR002711">
    <property type="entry name" value="HNH"/>
</dbReference>
<name>A0AAW7N7E4_9LACO</name>
<dbReference type="EMBL" id="JAUIQT010000001">
    <property type="protein sequence ID" value="MDN4834002.1"/>
    <property type="molecule type" value="Genomic_DNA"/>
</dbReference>